<dbReference type="EMBL" id="JACGWO010000008">
    <property type="protein sequence ID" value="KAK4422090.1"/>
    <property type="molecule type" value="Genomic_DNA"/>
</dbReference>
<gene>
    <name evidence="2" type="ORF">Salat_2160000</name>
</gene>
<evidence type="ECO:0000313" key="2">
    <source>
        <dbReference type="EMBL" id="KAK4422090.1"/>
    </source>
</evidence>
<proteinExistence type="predicted"/>
<organism evidence="2 3">
    <name type="scientific">Sesamum alatum</name>
    <dbReference type="NCBI Taxonomy" id="300844"/>
    <lineage>
        <taxon>Eukaryota</taxon>
        <taxon>Viridiplantae</taxon>
        <taxon>Streptophyta</taxon>
        <taxon>Embryophyta</taxon>
        <taxon>Tracheophyta</taxon>
        <taxon>Spermatophyta</taxon>
        <taxon>Magnoliopsida</taxon>
        <taxon>eudicotyledons</taxon>
        <taxon>Gunneridae</taxon>
        <taxon>Pentapetalae</taxon>
        <taxon>asterids</taxon>
        <taxon>lamiids</taxon>
        <taxon>Lamiales</taxon>
        <taxon>Pedaliaceae</taxon>
        <taxon>Sesamum</taxon>
    </lineage>
</organism>
<evidence type="ECO:0000259" key="1">
    <source>
        <dbReference type="Pfam" id="PF03732"/>
    </source>
</evidence>
<dbReference type="AlphaFoldDB" id="A0AAE2CHA5"/>
<keyword evidence="3" id="KW-1185">Reference proteome</keyword>
<comment type="caution">
    <text evidence="2">The sequence shown here is derived from an EMBL/GenBank/DDBJ whole genome shotgun (WGS) entry which is preliminary data.</text>
</comment>
<reference evidence="2" key="2">
    <citation type="journal article" date="2024" name="Plant">
        <title>Genomic evolution and insights into agronomic trait innovations of Sesamum species.</title>
        <authorList>
            <person name="Miao H."/>
            <person name="Wang L."/>
            <person name="Qu L."/>
            <person name="Liu H."/>
            <person name="Sun Y."/>
            <person name="Le M."/>
            <person name="Wang Q."/>
            <person name="Wei S."/>
            <person name="Zheng Y."/>
            <person name="Lin W."/>
            <person name="Duan Y."/>
            <person name="Cao H."/>
            <person name="Xiong S."/>
            <person name="Wang X."/>
            <person name="Wei L."/>
            <person name="Li C."/>
            <person name="Ma Q."/>
            <person name="Ju M."/>
            <person name="Zhao R."/>
            <person name="Li G."/>
            <person name="Mu C."/>
            <person name="Tian Q."/>
            <person name="Mei H."/>
            <person name="Zhang T."/>
            <person name="Gao T."/>
            <person name="Zhang H."/>
        </authorList>
    </citation>
    <scope>NUCLEOTIDE SEQUENCE</scope>
    <source>
        <strain evidence="2">3651</strain>
    </source>
</reference>
<protein>
    <recommendedName>
        <fullName evidence="1">Retrotransposon gag domain-containing protein</fullName>
    </recommendedName>
</protein>
<name>A0AAE2CHA5_9LAMI</name>
<dbReference type="Proteomes" id="UP001293254">
    <property type="component" value="Unassembled WGS sequence"/>
</dbReference>
<dbReference type="InterPro" id="IPR005162">
    <property type="entry name" value="Retrotrans_gag_dom"/>
</dbReference>
<feature type="domain" description="Retrotransposon gag" evidence="1">
    <location>
        <begin position="254"/>
        <end position="342"/>
    </location>
</feature>
<sequence>MLTPSTTKVTPPSTKPGKSSTYFCSVSTLKRKVSACGNSTSGRACRACRTDAVRTAAEVLGTWLDVRAQTACSVWPAECYAHAGRICVRKLGGQAGARAWGNVRCARAPGCCWQQLCPTDTRSSCGGFQSPGAEPVTLFPQTDALRIKVNSLQRTVDELPSFVEGRIVFVIEEVSALTDSCDQRFEALRQEVNVLKCAIGRDKDRAPQSKVKVPDLKPFGGARSAKELENFPWDMEAYFQATRIPEEEKVSTTSMYLTGDVKLWWRTRLSDDASANRDRIETWDVLRKELKDQFLPCNTSWLVRELLQKLKHSGTIRDYMKEFSSLMLDIKEMAEKDKLFNFPSGPQTWA</sequence>
<reference evidence="2" key="1">
    <citation type="submission" date="2020-06" db="EMBL/GenBank/DDBJ databases">
        <authorList>
            <person name="Li T."/>
            <person name="Hu X."/>
            <person name="Zhang T."/>
            <person name="Song X."/>
            <person name="Zhang H."/>
            <person name="Dai N."/>
            <person name="Sheng W."/>
            <person name="Hou X."/>
            <person name="Wei L."/>
        </authorList>
    </citation>
    <scope>NUCLEOTIDE SEQUENCE</scope>
    <source>
        <strain evidence="2">3651</strain>
        <tissue evidence="2">Leaf</tissue>
    </source>
</reference>
<evidence type="ECO:0000313" key="3">
    <source>
        <dbReference type="Proteomes" id="UP001293254"/>
    </source>
</evidence>
<accession>A0AAE2CHA5</accession>
<dbReference type="Pfam" id="PF03732">
    <property type="entry name" value="Retrotrans_gag"/>
    <property type="match status" value="1"/>
</dbReference>